<protein>
    <submittedName>
        <fullName evidence="2">Uncharacterized protein (TIGR03083 family)</fullName>
    </submittedName>
</protein>
<evidence type="ECO:0000313" key="4">
    <source>
        <dbReference type="Proteomes" id="UP000319514"/>
    </source>
</evidence>
<reference evidence="2 4" key="1">
    <citation type="submission" date="2019-06" db="EMBL/GenBank/DDBJ databases">
        <title>Sequencing the genomes of 1000 actinobacteria strains.</title>
        <authorList>
            <person name="Klenk H.-P."/>
        </authorList>
    </citation>
    <scope>NUCLEOTIDE SEQUENCE [LARGE SCALE GENOMIC DNA]</scope>
    <source>
        <strain evidence="2 4">DSM 18082</strain>
    </source>
</reference>
<dbReference type="Pfam" id="PF11716">
    <property type="entry name" value="MDMPI_N"/>
    <property type="match status" value="1"/>
</dbReference>
<dbReference type="GO" id="GO:0046872">
    <property type="term" value="F:metal ion binding"/>
    <property type="evidence" value="ECO:0007669"/>
    <property type="project" value="InterPro"/>
</dbReference>
<dbReference type="SUPFAM" id="SSF109854">
    <property type="entry name" value="DinB/YfiT-like putative metalloenzymes"/>
    <property type="match status" value="1"/>
</dbReference>
<proteinExistence type="predicted"/>
<name>A0A542Z8J6_9MICO</name>
<organism evidence="2 4">
    <name type="scientific">Oryzihumus leptocrescens</name>
    <dbReference type="NCBI Taxonomy" id="297536"/>
    <lineage>
        <taxon>Bacteria</taxon>
        <taxon>Bacillati</taxon>
        <taxon>Actinomycetota</taxon>
        <taxon>Actinomycetes</taxon>
        <taxon>Micrococcales</taxon>
        <taxon>Intrasporangiaceae</taxon>
        <taxon>Oryzihumus</taxon>
    </lineage>
</organism>
<evidence type="ECO:0000313" key="2">
    <source>
        <dbReference type="EMBL" id="TQL56510.1"/>
    </source>
</evidence>
<sequence length="271" mass="29953">MGSWNGMTYEGKDTLLRVVRHEAEDFYALAERPGVWEAPTGCAEWQVRDLVGHLVDVTENYFERFDAARGGLEVEPAYGVRGMAERAGERGRSFRDVPQVELVERGRTDFDKMMGLLEALTPEDWTGLNVSHYYMGRLPAHFYAAFQLMDYGVHTWDIREGSGPEHALSGEVADLLVPYMFVLWSATAAPDPEATPFEIGIRITGGANAGDTRVSVGPDGLSYAAGDLADLTVLEFDAGSFVLTAFGRCHGGTVRGDREVADRFLNLFFRI</sequence>
<comment type="caution">
    <text evidence="2">The sequence shown here is derived from an EMBL/GenBank/DDBJ whole genome shotgun (WGS) entry which is preliminary data.</text>
</comment>
<accession>A0A542Z8J6</accession>
<dbReference type="EMBL" id="VFOQ01000001">
    <property type="protein sequence ID" value="TQL62003.1"/>
    <property type="molecule type" value="Genomic_DNA"/>
</dbReference>
<dbReference type="RefSeq" id="WP_221632569.1">
    <property type="nucleotide sequence ID" value="NZ_BAAAKX010000011.1"/>
</dbReference>
<feature type="domain" description="Mycothiol-dependent maleylpyruvate isomerase metal-binding" evidence="1">
    <location>
        <begin position="20"/>
        <end position="159"/>
    </location>
</feature>
<dbReference type="EMBL" id="VFOQ01000003">
    <property type="protein sequence ID" value="TQL56510.1"/>
    <property type="molecule type" value="Genomic_DNA"/>
</dbReference>
<evidence type="ECO:0000313" key="3">
    <source>
        <dbReference type="EMBL" id="TQL62003.1"/>
    </source>
</evidence>
<gene>
    <name evidence="3" type="ORF">FB474_3432</name>
    <name evidence="2" type="ORF">FB474_4127</name>
</gene>
<dbReference type="Gene3D" id="1.20.120.450">
    <property type="entry name" value="dinb family like domain"/>
    <property type="match status" value="1"/>
</dbReference>
<dbReference type="InterPro" id="IPR017517">
    <property type="entry name" value="Maleyloyr_isom"/>
</dbReference>
<dbReference type="InterPro" id="IPR024344">
    <property type="entry name" value="MDMPI_metal-binding"/>
</dbReference>
<dbReference type="InterPro" id="IPR034660">
    <property type="entry name" value="DinB/YfiT-like"/>
</dbReference>
<evidence type="ECO:0000259" key="1">
    <source>
        <dbReference type="Pfam" id="PF11716"/>
    </source>
</evidence>
<dbReference type="AlphaFoldDB" id="A0A542Z8J6"/>
<dbReference type="NCBIfam" id="TIGR03083">
    <property type="entry name" value="maleylpyruvate isomerase family mycothiol-dependent enzyme"/>
    <property type="match status" value="1"/>
</dbReference>
<dbReference type="Proteomes" id="UP000319514">
    <property type="component" value="Unassembled WGS sequence"/>
</dbReference>
<keyword evidence="4" id="KW-1185">Reference proteome</keyword>